<dbReference type="SFLD" id="SFLDS00029">
    <property type="entry name" value="Radical_SAM"/>
    <property type="match status" value="1"/>
</dbReference>
<dbReference type="InterPro" id="IPR022563">
    <property type="entry name" value="DUF3463"/>
</dbReference>
<gene>
    <name evidence="7" type="primary">hpnH</name>
    <name evidence="7" type="ORF">G3M70_09170</name>
</gene>
<dbReference type="KEGG" id="nli:G3M70_09170"/>
<keyword evidence="3" id="KW-0479">Metal-binding</keyword>
<feature type="domain" description="Radical SAM core" evidence="6">
    <location>
        <begin position="24"/>
        <end position="228"/>
    </location>
</feature>
<name>A0A7T0BW86_9BACT</name>
<evidence type="ECO:0000256" key="3">
    <source>
        <dbReference type="ARBA" id="ARBA00022723"/>
    </source>
</evidence>
<evidence type="ECO:0000313" key="8">
    <source>
        <dbReference type="Proteomes" id="UP000594688"/>
    </source>
</evidence>
<comment type="cofactor">
    <cofactor evidence="1">
        <name>[4Fe-4S] cluster</name>
        <dbReference type="ChEBI" id="CHEBI:49883"/>
    </cofactor>
</comment>
<dbReference type="InterPro" id="IPR058240">
    <property type="entry name" value="rSAM_sf"/>
</dbReference>
<dbReference type="GO" id="GO:0016740">
    <property type="term" value="F:transferase activity"/>
    <property type="evidence" value="ECO:0007669"/>
    <property type="project" value="UniProtKB-KW"/>
</dbReference>
<evidence type="ECO:0000256" key="5">
    <source>
        <dbReference type="ARBA" id="ARBA00023014"/>
    </source>
</evidence>
<dbReference type="AlphaFoldDB" id="A0A7T0BW86"/>
<dbReference type="PANTHER" id="PTHR11228">
    <property type="entry name" value="RADICAL SAM DOMAIN PROTEIN"/>
    <property type="match status" value="1"/>
</dbReference>
<dbReference type="PANTHER" id="PTHR11228:SF22">
    <property type="entry name" value="PEPTIDE BIOSYNTHESIS PROTEIN YYDG-RELATED"/>
    <property type="match status" value="1"/>
</dbReference>
<dbReference type="SUPFAM" id="SSF102114">
    <property type="entry name" value="Radical SAM enzymes"/>
    <property type="match status" value="1"/>
</dbReference>
<evidence type="ECO:0000256" key="4">
    <source>
        <dbReference type="ARBA" id="ARBA00023004"/>
    </source>
</evidence>
<dbReference type="SFLD" id="SFLDG01067">
    <property type="entry name" value="SPASM/twitch_domain_containing"/>
    <property type="match status" value="1"/>
</dbReference>
<organism evidence="7 8">
    <name type="scientific">Candidatus Nitronauta litoralis</name>
    <dbReference type="NCBI Taxonomy" id="2705533"/>
    <lineage>
        <taxon>Bacteria</taxon>
        <taxon>Pseudomonadati</taxon>
        <taxon>Nitrospinota/Tectimicrobiota group</taxon>
        <taxon>Nitrospinota</taxon>
        <taxon>Nitrospinia</taxon>
        <taxon>Nitrospinales</taxon>
        <taxon>Nitrospinaceae</taxon>
        <taxon>Candidatus Nitronauta</taxon>
    </lineage>
</organism>
<protein>
    <submittedName>
        <fullName evidence="7">Adenosyl-hopene transferase HpnH</fullName>
    </submittedName>
</protein>
<accession>A0A7T0BW86</accession>
<keyword evidence="5" id="KW-0411">Iron-sulfur</keyword>
<dbReference type="Proteomes" id="UP000594688">
    <property type="component" value="Chromosome"/>
</dbReference>
<reference evidence="7 8" key="1">
    <citation type="submission" date="2020-02" db="EMBL/GenBank/DDBJ databases">
        <title>Genomic and physiological characterization of two novel Nitrospinaceae genera.</title>
        <authorList>
            <person name="Mueller A.J."/>
            <person name="Jung M.-Y."/>
            <person name="Strachan C.R."/>
            <person name="Herbold C.W."/>
            <person name="Kirkegaard R.H."/>
            <person name="Daims H."/>
        </authorList>
    </citation>
    <scope>NUCLEOTIDE SEQUENCE [LARGE SCALE GENOMIC DNA]</scope>
    <source>
        <strain evidence="7">EB</strain>
    </source>
</reference>
<keyword evidence="7" id="KW-0808">Transferase</keyword>
<dbReference type="PROSITE" id="PS51918">
    <property type="entry name" value="RADICAL_SAM"/>
    <property type="match status" value="1"/>
</dbReference>
<dbReference type="Pfam" id="PF04055">
    <property type="entry name" value="Radical_SAM"/>
    <property type="match status" value="1"/>
</dbReference>
<evidence type="ECO:0000313" key="7">
    <source>
        <dbReference type="EMBL" id="QPJ62033.1"/>
    </source>
</evidence>
<dbReference type="InterPro" id="IPR007197">
    <property type="entry name" value="rSAM"/>
</dbReference>
<dbReference type="SFLD" id="SFLDF00397">
    <property type="entry name" value="adenosyl-hopene_transferase"/>
    <property type="match status" value="1"/>
</dbReference>
<dbReference type="EMBL" id="CP048685">
    <property type="protein sequence ID" value="QPJ62033.1"/>
    <property type="molecule type" value="Genomic_DNA"/>
</dbReference>
<evidence type="ECO:0000259" key="6">
    <source>
        <dbReference type="PROSITE" id="PS51918"/>
    </source>
</evidence>
<dbReference type="GO" id="GO:0046872">
    <property type="term" value="F:metal ion binding"/>
    <property type="evidence" value="ECO:0007669"/>
    <property type="project" value="UniProtKB-KW"/>
</dbReference>
<dbReference type="InterPro" id="IPR017833">
    <property type="entry name" value="Hopanoid_synth-assoc_rSAM_HpnH"/>
</dbReference>
<evidence type="ECO:0000256" key="2">
    <source>
        <dbReference type="ARBA" id="ARBA00022691"/>
    </source>
</evidence>
<dbReference type="CDD" id="cd01335">
    <property type="entry name" value="Radical_SAM"/>
    <property type="match status" value="1"/>
</dbReference>
<sequence>MAVPIRQAMKIGLYIMKQKMMGRKKYPLVLMLEPLYRCNLECTGCGKIQKPNEILKKYLSVDECLNAANEAGAPVVSIAGGEPLIHPEIIDVVKGLIKQDRYVYLCTNAILLDKYFDQLPVDPRLTLSIHLDGGQEHHDHICQEEGVYDKAINAIREAKRRGFRVTTNTTFFDGVTVDEAESFLDHLRPLNIDGMTVASAFQYMAAPDQDHFFGRRKTMEFFNQLLAKNTEGKRWNFNHSPFYLDFLKGERDYDCTPWGNPCYSVLGWQQPCYLLDEGYVESFDDLMEKTDWEKYGHRNHPKCRDCTAHCGYEATAVQDSTSGIGNMLTSAKAVFQ</sequence>
<dbReference type="Pfam" id="PF11946">
    <property type="entry name" value="DUF3463"/>
    <property type="match status" value="1"/>
</dbReference>
<dbReference type="GO" id="GO:0051536">
    <property type="term" value="F:iron-sulfur cluster binding"/>
    <property type="evidence" value="ECO:0007669"/>
    <property type="project" value="UniProtKB-KW"/>
</dbReference>
<keyword evidence="4" id="KW-0408">Iron</keyword>
<dbReference type="InterPro" id="IPR050377">
    <property type="entry name" value="Radical_SAM_PqqE_MftC-like"/>
</dbReference>
<dbReference type="InterPro" id="IPR013785">
    <property type="entry name" value="Aldolase_TIM"/>
</dbReference>
<evidence type="ECO:0000256" key="1">
    <source>
        <dbReference type="ARBA" id="ARBA00001966"/>
    </source>
</evidence>
<dbReference type="Gene3D" id="3.20.20.70">
    <property type="entry name" value="Aldolase class I"/>
    <property type="match status" value="1"/>
</dbReference>
<keyword evidence="2" id="KW-0949">S-adenosyl-L-methionine</keyword>
<dbReference type="NCBIfam" id="TIGR03470">
    <property type="entry name" value="HpnH"/>
    <property type="match status" value="1"/>
</dbReference>
<proteinExistence type="predicted"/>